<keyword evidence="1" id="KW-1133">Transmembrane helix</keyword>
<comment type="caution">
    <text evidence="2">The sequence shown here is derived from an EMBL/GenBank/DDBJ whole genome shotgun (WGS) entry which is preliminary data.</text>
</comment>
<keyword evidence="1" id="KW-0472">Membrane</keyword>
<feature type="transmembrane region" description="Helical" evidence="1">
    <location>
        <begin position="76"/>
        <end position="95"/>
    </location>
</feature>
<reference evidence="2 3" key="1">
    <citation type="journal article" date="1994" name="Int. J. Syst. Bacteriol.">
        <title>Phylogenetic positions of novel aerobic, bacteriochlorophyll a-containing bacteria and description of Roseococcus thiosulfatophilus gen. nov., sp. nov., Erythromicrobium ramosum gen. nov., sp. nov., and Erythrobacter litoralis sp. nov.</title>
        <authorList>
            <person name="Yurkov V."/>
            <person name="Stackebrandt E."/>
            <person name="Holmes A."/>
            <person name="Fuerst J.A."/>
            <person name="Hugenholtz P."/>
            <person name="Golecki J."/>
            <person name="Gad'on N."/>
            <person name="Gorlenko V.M."/>
            <person name="Kompantseva E.I."/>
            <person name="Drews G."/>
        </authorList>
    </citation>
    <scope>NUCLEOTIDE SEQUENCE [LARGE SCALE GENOMIC DNA]</scope>
    <source>
        <strain evidence="2 3">KR-99</strain>
    </source>
</reference>
<feature type="transmembrane region" description="Helical" evidence="1">
    <location>
        <begin position="101"/>
        <end position="120"/>
    </location>
</feature>
<evidence type="ECO:0000313" key="2">
    <source>
        <dbReference type="EMBL" id="MBA1375495.1"/>
    </source>
</evidence>
<proteinExistence type="predicted"/>
<name>A0A7V8RFV0_9SPHN</name>
<dbReference type="Proteomes" id="UP000589292">
    <property type="component" value="Unassembled WGS sequence"/>
</dbReference>
<keyword evidence="1" id="KW-0812">Transmembrane</keyword>
<keyword evidence="3" id="KW-1185">Reference proteome</keyword>
<accession>A0A7V8RFV0</accession>
<dbReference type="RefSeq" id="WP_206678403.1">
    <property type="nucleotide sequence ID" value="NZ_BAAAGB010000001.1"/>
</dbReference>
<protein>
    <submittedName>
        <fullName evidence="2">Uncharacterized protein</fullName>
    </submittedName>
</protein>
<sequence length="128" mass="13843">MMWTLRVMNLLLAAYLGGLAASYLILLATPNAIASPTLIVYPFQFAAGILLFTLPGALWVAAIFRMAKNKWSVARSYCLAIFCGALMGGTVLLFLSPSSMSVFAVGAFFGFITASVWASLNRYVLRAF</sequence>
<gene>
    <name evidence="2" type="ORF">FG486_14190</name>
</gene>
<feature type="transmembrane region" description="Helical" evidence="1">
    <location>
        <begin position="44"/>
        <end position="64"/>
    </location>
</feature>
<evidence type="ECO:0000256" key="1">
    <source>
        <dbReference type="SAM" id="Phobius"/>
    </source>
</evidence>
<organism evidence="2 3">
    <name type="scientific">Sphingomonas ursincola</name>
    <dbReference type="NCBI Taxonomy" id="56361"/>
    <lineage>
        <taxon>Bacteria</taxon>
        <taxon>Pseudomonadati</taxon>
        <taxon>Pseudomonadota</taxon>
        <taxon>Alphaproteobacteria</taxon>
        <taxon>Sphingomonadales</taxon>
        <taxon>Sphingomonadaceae</taxon>
        <taxon>Sphingomonas</taxon>
    </lineage>
</organism>
<dbReference type="EMBL" id="VDES01000003">
    <property type="protein sequence ID" value="MBA1375495.1"/>
    <property type="molecule type" value="Genomic_DNA"/>
</dbReference>
<evidence type="ECO:0000313" key="3">
    <source>
        <dbReference type="Proteomes" id="UP000589292"/>
    </source>
</evidence>
<dbReference type="AlphaFoldDB" id="A0A7V8RFV0"/>